<dbReference type="Proteomes" id="UP000555828">
    <property type="component" value="Unassembled WGS sequence"/>
</dbReference>
<reference evidence="1 2" key="1">
    <citation type="submission" date="2020-08" db="EMBL/GenBank/DDBJ databases">
        <title>Genomic Encyclopedia of Type Strains, Phase IV (KMG-IV): sequencing the most valuable type-strain genomes for metagenomic binning, comparative biology and taxonomic classification.</title>
        <authorList>
            <person name="Goeker M."/>
        </authorList>
    </citation>
    <scope>NUCLEOTIDE SEQUENCE [LARGE SCALE GENOMIC DNA]</scope>
    <source>
        <strain evidence="1 2">DSM 13481</strain>
    </source>
</reference>
<dbReference type="EMBL" id="JACHEX010000001">
    <property type="protein sequence ID" value="MBB6062259.1"/>
    <property type="molecule type" value="Genomic_DNA"/>
</dbReference>
<name>A0A841GRF2_9BACT</name>
<organism evidence="1 2">
    <name type="scientific">Thermosipho japonicus</name>
    <dbReference type="NCBI Taxonomy" id="90323"/>
    <lineage>
        <taxon>Bacteria</taxon>
        <taxon>Thermotogati</taxon>
        <taxon>Thermotogota</taxon>
        <taxon>Thermotogae</taxon>
        <taxon>Thermotogales</taxon>
        <taxon>Fervidobacteriaceae</taxon>
        <taxon>Thermosipho</taxon>
    </lineage>
</organism>
<evidence type="ECO:0000313" key="2">
    <source>
        <dbReference type="Proteomes" id="UP000555828"/>
    </source>
</evidence>
<protein>
    <submittedName>
        <fullName evidence="1">Uncharacterized protein</fullName>
    </submittedName>
</protein>
<evidence type="ECO:0000313" key="1">
    <source>
        <dbReference type="EMBL" id="MBB6062259.1"/>
    </source>
</evidence>
<dbReference type="AlphaFoldDB" id="A0A841GRF2"/>
<proteinExistence type="predicted"/>
<comment type="caution">
    <text evidence="1">The sequence shown here is derived from an EMBL/GenBank/DDBJ whole genome shotgun (WGS) entry which is preliminary data.</text>
</comment>
<gene>
    <name evidence="1" type="ORF">HNP65_000681</name>
</gene>
<keyword evidence="2" id="KW-1185">Reference proteome</keyword>
<sequence>MGLTIEASGVVFYMGDKITKEASEIISSWMKQPVLTLLYEGPKEYKLELEEYFHRKGYLLGDGEKVYIFISKGEKIAWRVIYKDMDIDNFKSPSLDLTLLYQTLDNLFEEKTLPDKSIAFDPITNQSYIVEKQIYPFVIRHKKGSYKVEIEGKVYAFSEGFHTVEGQEIYVGKDLKIEKKDNLLVGVFGIFGDYYYDGKQVIGESFNIDFPEIPLYVDKDIVISRNFWYENGTLNQNKIPVLDVLNGFVLYSDGSISDIHKLWRYEFDSVPFDWYYKDGIVSFAFLNGNVVLFDLTKRRKLFEGKYKKVLGVGFLKDALYIRTMDKIMKLDTKTGRILESYNENRDFILINDSIKFVDGIVLRPRYKNVWFDGIDYYFEDLKISGFREVIVGSNYYYIVLENGTWRIRK</sequence>
<accession>A0A841GRF2</accession>